<dbReference type="InterPro" id="IPR038063">
    <property type="entry name" value="Transpep_catalytic_dom"/>
</dbReference>
<dbReference type="GO" id="GO:0018104">
    <property type="term" value="P:peptidoglycan-protein cross-linking"/>
    <property type="evidence" value="ECO:0007669"/>
    <property type="project" value="TreeGrafter"/>
</dbReference>
<feature type="compositionally biased region" description="Low complexity" evidence="8">
    <location>
        <begin position="394"/>
        <end position="414"/>
    </location>
</feature>
<dbReference type="GO" id="GO:0016746">
    <property type="term" value="F:acyltransferase activity"/>
    <property type="evidence" value="ECO:0007669"/>
    <property type="project" value="UniProtKB-KW"/>
</dbReference>
<dbReference type="UniPathway" id="UPA00219"/>
<dbReference type="PANTHER" id="PTHR30582:SF2">
    <property type="entry name" value="L,D-TRANSPEPTIDASE YCIB-RELATED"/>
    <property type="match status" value="1"/>
</dbReference>
<keyword evidence="10" id="KW-0449">Lipoprotein</keyword>
<feature type="domain" description="L,D-TPase catalytic" evidence="9">
    <location>
        <begin position="236"/>
        <end position="362"/>
    </location>
</feature>
<name>A0A7W3LQG2_ACTNM</name>
<evidence type="ECO:0000313" key="11">
    <source>
        <dbReference type="Proteomes" id="UP000572680"/>
    </source>
</evidence>
<evidence type="ECO:0000259" key="9">
    <source>
        <dbReference type="PROSITE" id="PS52029"/>
    </source>
</evidence>
<dbReference type="GO" id="GO:0008360">
    <property type="term" value="P:regulation of cell shape"/>
    <property type="evidence" value="ECO:0007669"/>
    <property type="project" value="UniProtKB-UniRule"/>
</dbReference>
<accession>A0A7W3LQG2</accession>
<reference evidence="10 11" key="1">
    <citation type="submission" date="2020-08" db="EMBL/GenBank/DDBJ databases">
        <title>Genomic Encyclopedia of Type Strains, Phase IV (KMG-IV): sequencing the most valuable type-strain genomes for metagenomic binning, comparative biology and taxonomic classification.</title>
        <authorList>
            <person name="Goeker M."/>
        </authorList>
    </citation>
    <scope>NUCLEOTIDE SEQUENCE [LARGE SCALE GENOMIC DNA]</scope>
    <source>
        <strain evidence="10 11">DSM 44197</strain>
    </source>
</reference>
<dbReference type="AlphaFoldDB" id="A0A7W3LQG2"/>
<gene>
    <name evidence="10" type="ORF">HNR61_004046</name>
</gene>
<comment type="caution">
    <text evidence="10">The sequence shown here is derived from an EMBL/GenBank/DDBJ whole genome shotgun (WGS) entry which is preliminary data.</text>
</comment>
<evidence type="ECO:0000256" key="7">
    <source>
        <dbReference type="PROSITE-ProRule" id="PRU01373"/>
    </source>
</evidence>
<dbReference type="CDD" id="cd16913">
    <property type="entry name" value="YkuD_like"/>
    <property type="match status" value="1"/>
</dbReference>
<keyword evidence="2" id="KW-0808">Transferase</keyword>
<evidence type="ECO:0000256" key="4">
    <source>
        <dbReference type="ARBA" id="ARBA00022984"/>
    </source>
</evidence>
<sequence length="414" mass="43812">MAFKGRVGLAVTGGAGAVLMLATACSGGGDKGSGELSAADKNTVTITPGNGTDKVKPDAPIEVRAGEGTLEGVTVQGKGVTVTGQLSADKKSWRSDRTLAPGTSYTVTAQARLDGKVNTVTSTFKTLRPSKTLTITDITPNQKGEEVGVGMPIFVRFNRPVTDRAAVERALKVTPDHPVEGAWRWIDSQQVIYRTRTYWKAHQKVRFNAALAGVNAGGGVYGAKDAEATLNIGAAQIATGNINGHHMTVRRDGKKLRTIPFSAGNGTTREYTTTSGVHLLMEKASPVTMVSPGRKEGDPGYYKTVVQWAVRFSNSGEFTHSAPWSVGSQGSANVSHGCLNLSPANAKWYYDIMQRGDVLKLTGTSREVEWNNGWGFWQLPFSQWKKGSALKDQTAAGTPTAPTTGAPTTGAAGN</sequence>
<evidence type="ECO:0000256" key="2">
    <source>
        <dbReference type="ARBA" id="ARBA00022679"/>
    </source>
</evidence>
<keyword evidence="11" id="KW-1185">Reference proteome</keyword>
<protein>
    <submittedName>
        <fullName evidence="10">Lipoprotein-anchoring transpeptidase ErfK/SrfK</fullName>
    </submittedName>
</protein>
<dbReference type="Gene3D" id="2.60.40.3780">
    <property type="match status" value="1"/>
</dbReference>
<feature type="active site" description="Proton donor/acceptor" evidence="7">
    <location>
        <position position="320"/>
    </location>
</feature>
<evidence type="ECO:0000256" key="8">
    <source>
        <dbReference type="SAM" id="MobiDB-lite"/>
    </source>
</evidence>
<dbReference type="InterPro" id="IPR041280">
    <property type="entry name" value="Big_10"/>
</dbReference>
<dbReference type="GO" id="GO:0071972">
    <property type="term" value="F:peptidoglycan L,D-transpeptidase activity"/>
    <property type="evidence" value="ECO:0007669"/>
    <property type="project" value="TreeGrafter"/>
</dbReference>
<evidence type="ECO:0000256" key="3">
    <source>
        <dbReference type="ARBA" id="ARBA00022960"/>
    </source>
</evidence>
<keyword evidence="4 7" id="KW-0573">Peptidoglycan synthesis</keyword>
<feature type="active site" description="Nucleophile" evidence="7">
    <location>
        <position position="338"/>
    </location>
</feature>
<feature type="region of interest" description="Disordered" evidence="8">
    <location>
        <begin position="390"/>
        <end position="414"/>
    </location>
</feature>
<feature type="region of interest" description="Disordered" evidence="8">
    <location>
        <begin position="31"/>
        <end position="57"/>
    </location>
</feature>
<dbReference type="InterPro" id="IPR050979">
    <property type="entry name" value="LD-transpeptidase"/>
</dbReference>
<dbReference type="InterPro" id="IPR005490">
    <property type="entry name" value="LD_TPept_cat_dom"/>
</dbReference>
<keyword evidence="5" id="KW-0012">Acyltransferase</keyword>
<dbReference type="Pfam" id="PF03734">
    <property type="entry name" value="YkuD"/>
    <property type="match status" value="1"/>
</dbReference>
<comment type="pathway">
    <text evidence="1 7">Cell wall biogenesis; peptidoglycan biosynthesis.</text>
</comment>
<keyword evidence="3 7" id="KW-0133">Cell shape</keyword>
<feature type="compositionally biased region" description="Polar residues" evidence="8">
    <location>
        <begin position="40"/>
        <end position="50"/>
    </location>
</feature>
<dbReference type="CDD" id="cd13432">
    <property type="entry name" value="LDT_IgD_like_2"/>
    <property type="match status" value="1"/>
</dbReference>
<dbReference type="Proteomes" id="UP000572680">
    <property type="component" value="Unassembled WGS sequence"/>
</dbReference>
<dbReference type="GO" id="GO:0005576">
    <property type="term" value="C:extracellular region"/>
    <property type="evidence" value="ECO:0007669"/>
    <property type="project" value="TreeGrafter"/>
</dbReference>
<keyword evidence="6 7" id="KW-0961">Cell wall biogenesis/degradation</keyword>
<dbReference type="Gene3D" id="2.40.440.10">
    <property type="entry name" value="L,D-transpeptidase catalytic domain-like"/>
    <property type="match status" value="1"/>
</dbReference>
<dbReference type="SUPFAM" id="SSF141523">
    <property type="entry name" value="L,D-transpeptidase catalytic domain-like"/>
    <property type="match status" value="1"/>
</dbReference>
<evidence type="ECO:0000256" key="5">
    <source>
        <dbReference type="ARBA" id="ARBA00023315"/>
    </source>
</evidence>
<dbReference type="Pfam" id="PF17964">
    <property type="entry name" value="Big_10"/>
    <property type="match status" value="1"/>
</dbReference>
<organism evidence="10 11">
    <name type="scientific">Actinomadura namibiensis</name>
    <dbReference type="NCBI Taxonomy" id="182080"/>
    <lineage>
        <taxon>Bacteria</taxon>
        <taxon>Bacillati</taxon>
        <taxon>Actinomycetota</taxon>
        <taxon>Actinomycetes</taxon>
        <taxon>Streptosporangiales</taxon>
        <taxon>Thermomonosporaceae</taxon>
        <taxon>Actinomadura</taxon>
    </lineage>
</organism>
<evidence type="ECO:0000256" key="6">
    <source>
        <dbReference type="ARBA" id="ARBA00023316"/>
    </source>
</evidence>
<evidence type="ECO:0000313" key="10">
    <source>
        <dbReference type="EMBL" id="MBA8952400.1"/>
    </source>
</evidence>
<proteinExistence type="predicted"/>
<dbReference type="PROSITE" id="PS51257">
    <property type="entry name" value="PROKAR_LIPOPROTEIN"/>
    <property type="match status" value="1"/>
</dbReference>
<evidence type="ECO:0000256" key="1">
    <source>
        <dbReference type="ARBA" id="ARBA00004752"/>
    </source>
</evidence>
<dbReference type="EMBL" id="JACJIA010000005">
    <property type="protein sequence ID" value="MBA8952400.1"/>
    <property type="molecule type" value="Genomic_DNA"/>
</dbReference>
<dbReference type="RefSeq" id="WP_182844706.1">
    <property type="nucleotide sequence ID" value="NZ_BAAALP010000032.1"/>
</dbReference>
<dbReference type="Gene3D" id="2.60.40.3710">
    <property type="match status" value="1"/>
</dbReference>
<dbReference type="GO" id="GO:0071555">
    <property type="term" value="P:cell wall organization"/>
    <property type="evidence" value="ECO:0007669"/>
    <property type="project" value="UniProtKB-UniRule"/>
</dbReference>
<dbReference type="PANTHER" id="PTHR30582">
    <property type="entry name" value="L,D-TRANSPEPTIDASE"/>
    <property type="match status" value="1"/>
</dbReference>
<dbReference type="PROSITE" id="PS52029">
    <property type="entry name" value="LD_TPASE"/>
    <property type="match status" value="1"/>
</dbReference>